<name>A0A437AL14_9MICR</name>
<evidence type="ECO:0000313" key="3">
    <source>
        <dbReference type="EMBL" id="RVD91738.1"/>
    </source>
</evidence>
<dbReference type="GO" id="GO:0033314">
    <property type="term" value="P:mitotic DNA replication checkpoint signaling"/>
    <property type="evidence" value="ECO:0007669"/>
    <property type="project" value="TreeGrafter"/>
</dbReference>
<dbReference type="OrthoDB" id="1926878at2759"/>
<reference evidence="3 4" key="1">
    <citation type="submission" date="2018-10" db="EMBL/GenBank/DDBJ databases">
        <title>Draft genome sequence of the microsporidian Tubulinosema ratisbonensis.</title>
        <authorList>
            <person name="Polonais V."/>
            <person name="Peyretaillade E."/>
            <person name="Niehus S."/>
            <person name="Wawrzyniak I."/>
            <person name="Franchet A."/>
            <person name="Gaspin C."/>
            <person name="Reichstadt M."/>
            <person name="Belser C."/>
            <person name="Labadie K."/>
            <person name="Delbac F."/>
            <person name="Ferrandon D."/>
        </authorList>
    </citation>
    <scope>NUCLEOTIDE SEQUENCE [LARGE SCALE GENOMIC DNA]</scope>
    <source>
        <strain evidence="3 4">Franzen</strain>
    </source>
</reference>
<dbReference type="EMBL" id="RCSS01000425">
    <property type="protein sequence ID" value="RVD91738.1"/>
    <property type="molecule type" value="Genomic_DNA"/>
</dbReference>
<dbReference type="PANTHER" id="PTHR10763:SF26">
    <property type="entry name" value="CELL DIVISION CONTROL PROTEIN 6 HOMOLOG"/>
    <property type="match status" value="1"/>
</dbReference>
<dbReference type="GO" id="GO:0006270">
    <property type="term" value="P:DNA replication initiation"/>
    <property type="evidence" value="ECO:0007669"/>
    <property type="project" value="TreeGrafter"/>
</dbReference>
<sequence length="251" mass="29459">MSKDINPEVLNCFNRSNTQNLYLRKEEIKSIKEFLNSKEKILHICGKPGTGKTLTIKHILKNKHYNFYNAYSDLTKLLSLSIKIPKKLTIIDEFDILEKNHKKESEKIIESFLKSKHKLITISNYLGSNENVLFFKPYTSEEIEEILLLKFKNELKNEILNPIKIKIIAKKSTDGDLRKTFDKVINELAGENEVNIEEESNVHKEIVKEIVNRSKKKNQIELYEIYLEKCKELKIKAYERSDFILVCDSFD</sequence>
<dbReference type="Proteomes" id="UP000282876">
    <property type="component" value="Unassembled WGS sequence"/>
</dbReference>
<organism evidence="3 4">
    <name type="scientific">Tubulinosema ratisbonensis</name>
    <dbReference type="NCBI Taxonomy" id="291195"/>
    <lineage>
        <taxon>Eukaryota</taxon>
        <taxon>Fungi</taxon>
        <taxon>Fungi incertae sedis</taxon>
        <taxon>Microsporidia</taxon>
        <taxon>Tubulinosematoidea</taxon>
        <taxon>Tubulinosematidae</taxon>
        <taxon>Tubulinosema</taxon>
    </lineage>
</organism>
<evidence type="ECO:0000259" key="2">
    <source>
        <dbReference type="Pfam" id="PF22606"/>
    </source>
</evidence>
<dbReference type="Gene3D" id="3.40.50.300">
    <property type="entry name" value="P-loop containing nucleotide triphosphate hydrolases"/>
    <property type="match status" value="1"/>
</dbReference>
<dbReference type="GO" id="GO:0003688">
    <property type="term" value="F:DNA replication origin binding"/>
    <property type="evidence" value="ECO:0007669"/>
    <property type="project" value="TreeGrafter"/>
</dbReference>
<keyword evidence="4" id="KW-1185">Reference proteome</keyword>
<evidence type="ECO:0000256" key="1">
    <source>
        <dbReference type="ARBA" id="ARBA00022705"/>
    </source>
</evidence>
<evidence type="ECO:0000313" key="4">
    <source>
        <dbReference type="Proteomes" id="UP000282876"/>
    </source>
</evidence>
<dbReference type="VEuPathDB" id="MicrosporidiaDB:TUBRATIS_17930"/>
<gene>
    <name evidence="3" type="ORF">TUBRATIS_17930</name>
</gene>
<dbReference type="InterPro" id="IPR050311">
    <property type="entry name" value="ORC1/CDC6"/>
</dbReference>
<dbReference type="SUPFAM" id="SSF52540">
    <property type="entry name" value="P-loop containing nucleoside triphosphate hydrolases"/>
    <property type="match status" value="1"/>
</dbReference>
<dbReference type="STRING" id="291195.A0A437AL14"/>
<dbReference type="PANTHER" id="PTHR10763">
    <property type="entry name" value="CELL DIVISION CONTROL PROTEIN 6-RELATED"/>
    <property type="match status" value="1"/>
</dbReference>
<proteinExistence type="predicted"/>
<dbReference type="Pfam" id="PF22606">
    <property type="entry name" value="Cdc6-ORC-like_ATPase_lid"/>
    <property type="match status" value="1"/>
</dbReference>
<dbReference type="AlphaFoldDB" id="A0A437AL14"/>
<dbReference type="Gene3D" id="1.10.8.60">
    <property type="match status" value="1"/>
</dbReference>
<dbReference type="InterPro" id="IPR054425">
    <property type="entry name" value="Cdc6_ORC1-like_ATPase_lid"/>
</dbReference>
<dbReference type="InterPro" id="IPR027417">
    <property type="entry name" value="P-loop_NTPase"/>
</dbReference>
<protein>
    <recommendedName>
        <fullName evidence="2">Cdc6/ORC1-like ATPase lid domain-containing protein</fullName>
    </recommendedName>
</protein>
<comment type="caution">
    <text evidence="3">The sequence shown here is derived from an EMBL/GenBank/DDBJ whole genome shotgun (WGS) entry which is preliminary data.</text>
</comment>
<feature type="domain" description="Cdc6/ORC1-like ATPase lid" evidence="2">
    <location>
        <begin position="138"/>
        <end position="182"/>
    </location>
</feature>
<keyword evidence="1" id="KW-0235">DNA replication</keyword>
<accession>A0A437AL14</accession>